<feature type="compositionally biased region" description="Acidic residues" evidence="1">
    <location>
        <begin position="82"/>
        <end position="95"/>
    </location>
</feature>
<dbReference type="GO" id="GO:0051020">
    <property type="term" value="F:GTPase binding"/>
    <property type="evidence" value="ECO:0007669"/>
    <property type="project" value="TreeGrafter"/>
</dbReference>
<feature type="region of interest" description="Disordered" evidence="1">
    <location>
        <begin position="50"/>
        <end position="198"/>
    </location>
</feature>
<feature type="compositionally biased region" description="Polar residues" evidence="1">
    <location>
        <begin position="140"/>
        <end position="149"/>
    </location>
</feature>
<dbReference type="EMBL" id="VIIS01000390">
    <property type="protein sequence ID" value="KAF0309548.1"/>
    <property type="molecule type" value="Genomic_DNA"/>
</dbReference>
<evidence type="ECO:0000313" key="3">
    <source>
        <dbReference type="EMBL" id="KAF0309548.1"/>
    </source>
</evidence>
<feature type="region of interest" description="Disordered" evidence="1">
    <location>
        <begin position="213"/>
        <end position="233"/>
    </location>
</feature>
<dbReference type="Pfam" id="PF01843">
    <property type="entry name" value="DIL"/>
    <property type="match status" value="1"/>
</dbReference>
<feature type="compositionally biased region" description="Low complexity" evidence="1">
    <location>
        <begin position="100"/>
        <end position="130"/>
    </location>
</feature>
<dbReference type="InterPro" id="IPR002710">
    <property type="entry name" value="Dilute_dom"/>
</dbReference>
<dbReference type="CDD" id="cd15470">
    <property type="entry name" value="Myo5_CBD"/>
    <property type="match status" value="1"/>
</dbReference>
<proteinExistence type="predicted"/>
<comment type="caution">
    <text evidence="3">The sequence shown here is derived from an EMBL/GenBank/DDBJ whole genome shotgun (WGS) entry which is preliminary data.</text>
</comment>
<dbReference type="AlphaFoldDB" id="A0A6A4X3S2"/>
<keyword evidence="4" id="KW-1185">Reference proteome</keyword>
<dbReference type="Proteomes" id="UP000440578">
    <property type="component" value="Unassembled WGS sequence"/>
</dbReference>
<dbReference type="PANTHER" id="PTHR16027:SF6">
    <property type="entry name" value="DILUTE DOMAIN-CONTAINING PROTEIN"/>
    <property type="match status" value="1"/>
</dbReference>
<gene>
    <name evidence="3" type="primary">MYO5A_2</name>
    <name evidence="3" type="ORF">FJT64_019354</name>
</gene>
<feature type="domain" description="Dilute" evidence="2">
    <location>
        <begin position="338"/>
        <end position="587"/>
    </location>
</feature>
<protein>
    <submittedName>
        <fullName evidence="3">Unconventional myosin-Va</fullName>
    </submittedName>
</protein>
<dbReference type="SMART" id="SM01132">
    <property type="entry name" value="DIL"/>
    <property type="match status" value="1"/>
</dbReference>
<name>A0A6A4X3S2_AMPAM</name>
<dbReference type="InterPro" id="IPR052072">
    <property type="entry name" value="Vascular_dev_regulator"/>
</dbReference>
<organism evidence="3 4">
    <name type="scientific">Amphibalanus amphitrite</name>
    <name type="common">Striped barnacle</name>
    <name type="synonym">Balanus amphitrite</name>
    <dbReference type="NCBI Taxonomy" id="1232801"/>
    <lineage>
        <taxon>Eukaryota</taxon>
        <taxon>Metazoa</taxon>
        <taxon>Ecdysozoa</taxon>
        <taxon>Arthropoda</taxon>
        <taxon>Crustacea</taxon>
        <taxon>Multicrustacea</taxon>
        <taxon>Cirripedia</taxon>
        <taxon>Thoracica</taxon>
        <taxon>Thoracicalcarea</taxon>
        <taxon>Balanomorpha</taxon>
        <taxon>Balanoidea</taxon>
        <taxon>Balanidae</taxon>
        <taxon>Amphibalaninae</taxon>
        <taxon>Amphibalanus</taxon>
    </lineage>
</organism>
<dbReference type="PROSITE" id="PS51126">
    <property type="entry name" value="DILUTE"/>
    <property type="match status" value="1"/>
</dbReference>
<reference evidence="3 4" key="1">
    <citation type="submission" date="2019-07" db="EMBL/GenBank/DDBJ databases">
        <title>Draft genome assembly of a fouling barnacle, Amphibalanus amphitrite (Darwin, 1854): The first reference genome for Thecostraca.</title>
        <authorList>
            <person name="Kim W."/>
        </authorList>
    </citation>
    <scope>NUCLEOTIDE SEQUENCE [LARGE SCALE GENOMIC DNA]</scope>
    <source>
        <strain evidence="3">SNU_AA5</strain>
        <tissue evidence="3">Soma without cirri and trophi</tissue>
    </source>
</reference>
<dbReference type="PANTHER" id="PTHR16027">
    <property type="entry name" value="DILUTE DOMAIN-CONTAINING PROTEIN YPR089W"/>
    <property type="match status" value="1"/>
</dbReference>
<dbReference type="OrthoDB" id="6108017at2759"/>
<feature type="compositionally biased region" description="Low complexity" evidence="1">
    <location>
        <begin position="163"/>
        <end position="180"/>
    </location>
</feature>
<evidence type="ECO:0000313" key="4">
    <source>
        <dbReference type="Proteomes" id="UP000440578"/>
    </source>
</evidence>
<sequence length="637" mass="69908">MLGFDRAMADPELLDVVAESERHAEDGDASSIGALVSSWLGLTSSEPAVLQLDEEAAAEDSTASQPRRHELSDITELPEIPEQPEEASTEVEEDGTPTGVSEKVAAATATESTETKPTTPGGSTTATSPTFRERLASLFSRLQSPSAGSPSVIELPTGERPRSSSGPAAADRRASAASRLSLDESDTAIPPPSYTLGRPDPILLNPGLLPLVESPQLSQPAPERLERRRRSGVTAAPVHGALELQQLKHSAEPSAEQLEGGPADGSGMPAIRHKSVEYVGMFEYKKEDEELLIRSLIFDLRPKTAAVLLPGLPAYILFMCIRHTDLVNDDEKVRRLLTAAINGVKRVVKKRRDDVETLIMWLANVCRLLHNLKQYSGDKAFQSENTEKQNEQCLKSFDLSEYRQVLSDVAMWIYQLVIKQLEERVQPVVVPAVLEHEAIAGLTGRPAGIRGRAGSSARQLESPVSSEAALDALHSSLKKIHRTLGELGVDPEITAQIFKQVRDGGGIGLWSGRDPETGVMDTLQPIIQASQLLQARKTEEDVARVCDMCDKLTTPQIIKILNLYTPDEYEERVPISFIRKVQEHLQQHRDPETDGSARLLMDSKFAFPVRFPFNPSNIRLEDIEIPDILNLPMLKKL</sequence>
<evidence type="ECO:0000256" key="1">
    <source>
        <dbReference type="SAM" id="MobiDB-lite"/>
    </source>
</evidence>
<evidence type="ECO:0000259" key="2">
    <source>
        <dbReference type="PROSITE" id="PS51126"/>
    </source>
</evidence>
<feature type="region of interest" description="Disordered" evidence="1">
    <location>
        <begin position="249"/>
        <end position="269"/>
    </location>
</feature>
<accession>A0A6A4X3S2</accession>